<protein>
    <submittedName>
        <fullName evidence="1">Glycine dehydrogenase (decarboxylating), mitochondrial (inferred by orthology to a human protein)</fullName>
    </submittedName>
</protein>
<sequence>LVNLQPVTWPKFCSIHPFAPREQTLGYDMLFSDLEKWLCEVTGYDKISLQPNSGAAGEYAGMLTIRNYLRSIGQEQRNVCLIPESAHGTNPASAHMAGMKVVVVDSDRHGNVNYRDLTAKVLSI</sequence>
<dbReference type="PANTHER" id="PTHR11773:SF1">
    <property type="entry name" value="GLYCINE DEHYDROGENASE (DECARBOXYLATING), MITOCHONDRIAL"/>
    <property type="match status" value="1"/>
</dbReference>
<dbReference type="GO" id="GO:0005739">
    <property type="term" value="C:mitochondrion"/>
    <property type="evidence" value="ECO:0007669"/>
    <property type="project" value="TreeGrafter"/>
</dbReference>
<dbReference type="GO" id="GO:0005960">
    <property type="term" value="C:glycine cleavage complex"/>
    <property type="evidence" value="ECO:0007669"/>
    <property type="project" value="TreeGrafter"/>
</dbReference>
<proteinExistence type="predicted"/>
<dbReference type="Gene3D" id="3.40.640.10">
    <property type="entry name" value="Type I PLP-dependent aspartate aminotransferase-like (Major domain)"/>
    <property type="match status" value="1"/>
</dbReference>
<dbReference type="InterPro" id="IPR020581">
    <property type="entry name" value="GDC_P"/>
</dbReference>
<accession>A0A0M3JJA1</accession>
<dbReference type="AlphaFoldDB" id="A0A0M3JJA1"/>
<evidence type="ECO:0000313" key="1">
    <source>
        <dbReference type="WBParaSite" id="ASIM_0000772001-mRNA-1"/>
    </source>
</evidence>
<dbReference type="GO" id="GO:0030170">
    <property type="term" value="F:pyridoxal phosphate binding"/>
    <property type="evidence" value="ECO:0007669"/>
    <property type="project" value="TreeGrafter"/>
</dbReference>
<name>A0A0M3JJA1_ANISI</name>
<dbReference type="GO" id="GO:0019464">
    <property type="term" value="P:glycine decarboxylation via glycine cleavage system"/>
    <property type="evidence" value="ECO:0007669"/>
    <property type="project" value="TreeGrafter"/>
</dbReference>
<reference evidence="1" key="1">
    <citation type="submission" date="2017-02" db="UniProtKB">
        <authorList>
            <consortium name="WormBaseParasite"/>
        </authorList>
    </citation>
    <scope>IDENTIFICATION</scope>
</reference>
<dbReference type="GO" id="GO:0016594">
    <property type="term" value="F:glycine binding"/>
    <property type="evidence" value="ECO:0007669"/>
    <property type="project" value="TreeGrafter"/>
</dbReference>
<dbReference type="SUPFAM" id="SSF53383">
    <property type="entry name" value="PLP-dependent transferases"/>
    <property type="match status" value="1"/>
</dbReference>
<organism evidence="1">
    <name type="scientific">Anisakis simplex</name>
    <name type="common">Herring worm</name>
    <dbReference type="NCBI Taxonomy" id="6269"/>
    <lineage>
        <taxon>Eukaryota</taxon>
        <taxon>Metazoa</taxon>
        <taxon>Ecdysozoa</taxon>
        <taxon>Nematoda</taxon>
        <taxon>Chromadorea</taxon>
        <taxon>Rhabditida</taxon>
        <taxon>Spirurina</taxon>
        <taxon>Ascaridomorpha</taxon>
        <taxon>Ascaridoidea</taxon>
        <taxon>Anisakidae</taxon>
        <taxon>Anisakis</taxon>
        <taxon>Anisakis simplex complex</taxon>
    </lineage>
</organism>
<dbReference type="WBParaSite" id="ASIM_0000772001-mRNA-1">
    <property type="protein sequence ID" value="ASIM_0000772001-mRNA-1"/>
    <property type="gene ID" value="ASIM_0000772001"/>
</dbReference>
<dbReference type="InterPro" id="IPR015424">
    <property type="entry name" value="PyrdxlP-dep_Trfase"/>
</dbReference>
<dbReference type="InterPro" id="IPR015421">
    <property type="entry name" value="PyrdxlP-dep_Trfase_major"/>
</dbReference>
<dbReference type="GO" id="GO:0004375">
    <property type="term" value="F:glycine dehydrogenase (decarboxylating) activity"/>
    <property type="evidence" value="ECO:0007669"/>
    <property type="project" value="InterPro"/>
</dbReference>
<dbReference type="PANTHER" id="PTHR11773">
    <property type="entry name" value="GLYCINE DEHYDROGENASE, DECARBOXYLATING"/>
    <property type="match status" value="1"/>
</dbReference>